<sequence>MTTSTKLLSLMKRIYILIKHCLTSIISTKHANNHCPKNDRLSEPYVYCITLQNLPLFARNTYDQVFITDSDEMYQWASKDTHLFKMFKSLQQFKRLRFFLDGMISIHPCWQSVLKTDEVFIKNVPFDITDTLILHCESIETYSKVIPRIRGSYSILILHGNTTWNQIKQLYHLGVKQIRINATFEITPSEHDEFVNFIKKHCRGINYKFIIAYEAKCPMDILQKLYKAYDSDRSYYLDLNERGYYFIHHRSIQIWLLFNTFCFLLSAGIVYLVLLSSTICDELDDDGRKLVFAAIMIIVNIVTSRISLTAPMDIKNEVKQTPIDCYETVKVIKGK</sequence>
<evidence type="ECO:0000256" key="1">
    <source>
        <dbReference type="SAM" id="Phobius"/>
    </source>
</evidence>
<keyword evidence="2" id="KW-1185">Reference proteome</keyword>
<proteinExistence type="predicted"/>
<protein>
    <submittedName>
        <fullName evidence="3">Uncharacterized protein</fullName>
    </submittedName>
</protein>
<reference evidence="3" key="2">
    <citation type="submission" date="2020-10" db="UniProtKB">
        <authorList>
            <consortium name="WormBaseParasite"/>
        </authorList>
    </citation>
    <scope>IDENTIFICATION</scope>
</reference>
<feature type="transmembrane region" description="Helical" evidence="1">
    <location>
        <begin position="254"/>
        <end position="278"/>
    </location>
</feature>
<reference evidence="2" key="1">
    <citation type="journal article" date="2013" name="Genetics">
        <title>The draft genome and transcriptome of Panagrellus redivivus are shaped by the harsh demands of a free-living lifestyle.</title>
        <authorList>
            <person name="Srinivasan J."/>
            <person name="Dillman A.R."/>
            <person name="Macchietto M.G."/>
            <person name="Heikkinen L."/>
            <person name="Lakso M."/>
            <person name="Fracchia K.M."/>
            <person name="Antoshechkin I."/>
            <person name="Mortazavi A."/>
            <person name="Wong G."/>
            <person name="Sternberg P.W."/>
        </authorList>
    </citation>
    <scope>NUCLEOTIDE SEQUENCE [LARGE SCALE GENOMIC DNA]</scope>
    <source>
        <strain evidence="2">MT8872</strain>
    </source>
</reference>
<dbReference type="AlphaFoldDB" id="A0A7E4W1R3"/>
<keyword evidence="1" id="KW-1133">Transmembrane helix</keyword>
<evidence type="ECO:0000313" key="2">
    <source>
        <dbReference type="Proteomes" id="UP000492821"/>
    </source>
</evidence>
<dbReference type="Proteomes" id="UP000492821">
    <property type="component" value="Unassembled WGS sequence"/>
</dbReference>
<evidence type="ECO:0000313" key="3">
    <source>
        <dbReference type="WBParaSite" id="Pan_g6054.t1"/>
    </source>
</evidence>
<dbReference type="WBParaSite" id="Pan_g6054.t1">
    <property type="protein sequence ID" value="Pan_g6054.t1"/>
    <property type="gene ID" value="Pan_g6054"/>
</dbReference>
<keyword evidence="1" id="KW-0812">Transmembrane</keyword>
<feature type="transmembrane region" description="Helical" evidence="1">
    <location>
        <begin position="290"/>
        <end position="308"/>
    </location>
</feature>
<accession>A0A7E4W1R3</accession>
<name>A0A7E4W1R3_PANRE</name>
<keyword evidence="1" id="KW-0472">Membrane</keyword>
<organism evidence="2 3">
    <name type="scientific">Panagrellus redivivus</name>
    <name type="common">Microworm</name>
    <dbReference type="NCBI Taxonomy" id="6233"/>
    <lineage>
        <taxon>Eukaryota</taxon>
        <taxon>Metazoa</taxon>
        <taxon>Ecdysozoa</taxon>
        <taxon>Nematoda</taxon>
        <taxon>Chromadorea</taxon>
        <taxon>Rhabditida</taxon>
        <taxon>Tylenchina</taxon>
        <taxon>Panagrolaimomorpha</taxon>
        <taxon>Panagrolaimoidea</taxon>
        <taxon>Panagrolaimidae</taxon>
        <taxon>Panagrellus</taxon>
    </lineage>
</organism>